<proteinExistence type="predicted"/>
<reference evidence="2 3" key="1">
    <citation type="submission" date="2018-11" db="EMBL/GenBank/DDBJ databases">
        <authorList>
            <consortium name="Pathogen Informatics"/>
        </authorList>
    </citation>
    <scope>NUCLEOTIDE SEQUENCE [LARGE SCALE GENOMIC DNA]</scope>
    <source>
        <strain evidence="2 3">Zambia</strain>
    </source>
</reference>
<organism evidence="2 3">
    <name type="scientific">Schistosoma margrebowiei</name>
    <dbReference type="NCBI Taxonomy" id="48269"/>
    <lineage>
        <taxon>Eukaryota</taxon>
        <taxon>Metazoa</taxon>
        <taxon>Spiralia</taxon>
        <taxon>Lophotrochozoa</taxon>
        <taxon>Platyhelminthes</taxon>
        <taxon>Trematoda</taxon>
        <taxon>Digenea</taxon>
        <taxon>Strigeidida</taxon>
        <taxon>Schistosomatoidea</taxon>
        <taxon>Schistosomatidae</taxon>
        <taxon>Schistosoma</taxon>
    </lineage>
</organism>
<feature type="region of interest" description="Disordered" evidence="1">
    <location>
        <begin position="78"/>
        <end position="117"/>
    </location>
</feature>
<feature type="compositionally biased region" description="Basic residues" evidence="1">
    <location>
        <begin position="102"/>
        <end position="115"/>
    </location>
</feature>
<dbReference type="EMBL" id="UZAI01008299">
    <property type="protein sequence ID" value="VDP01653.1"/>
    <property type="molecule type" value="Genomic_DNA"/>
</dbReference>
<evidence type="ECO:0000313" key="3">
    <source>
        <dbReference type="Proteomes" id="UP000277204"/>
    </source>
</evidence>
<accession>A0A183M9G7</accession>
<protein>
    <submittedName>
        <fullName evidence="2">Uncharacterized protein</fullName>
    </submittedName>
</protein>
<gene>
    <name evidence="2" type="ORF">SMRZ_LOCUS12694</name>
</gene>
<keyword evidence="3" id="KW-1185">Reference proteome</keyword>
<dbReference type="AlphaFoldDB" id="A0A183M9G7"/>
<name>A0A183M9G7_9TREM</name>
<evidence type="ECO:0000313" key="2">
    <source>
        <dbReference type="EMBL" id="VDP01653.1"/>
    </source>
</evidence>
<feature type="compositionally biased region" description="Basic and acidic residues" evidence="1">
    <location>
        <begin position="78"/>
        <end position="90"/>
    </location>
</feature>
<sequence length="338" mass="39408">MTPEDERRVPSEVTKAMPLRTIRAVIFYRYMERPDNVINMEGQSNSNEMKRYKLSVLGISETYWTQVLREAAIDHSEMSRKGLDNSDGRSKRQSRNGQQRLGKYHRTTRTRKKESKWREICKSMRNQLNAIGCTISPHKRLHKAAWVSSEHTQKNQVDHICINEEFGATVEGMRTRRGAHIASHHHMVVSKMELKLKKRWATDGKSLRRFNTASLQDSNKLNEFKTTLDNRFQALQDLLKEETTMVDNWKEIEEALTSTCQRVLGCKEHHHKERISIKILDKIQKRKNEKTAINNSRTGAVKIKVQADYTEANNHEKQIIRASHYTSTSLTMRKHLTA</sequence>
<evidence type="ECO:0000256" key="1">
    <source>
        <dbReference type="SAM" id="MobiDB-lite"/>
    </source>
</evidence>
<dbReference type="Proteomes" id="UP000277204">
    <property type="component" value="Unassembled WGS sequence"/>
</dbReference>